<evidence type="ECO:0000256" key="3">
    <source>
        <dbReference type="ARBA" id="ARBA00022741"/>
    </source>
</evidence>
<feature type="domain" description="ABC transporter" evidence="5">
    <location>
        <begin position="5"/>
        <end position="242"/>
    </location>
</feature>
<proteinExistence type="predicted"/>
<evidence type="ECO:0000313" key="7">
    <source>
        <dbReference type="Proteomes" id="UP000466864"/>
    </source>
</evidence>
<dbReference type="InterPro" id="IPR027417">
    <property type="entry name" value="P-loop_NTPase"/>
</dbReference>
<evidence type="ECO:0000256" key="1">
    <source>
        <dbReference type="ARBA" id="ARBA00022448"/>
    </source>
</evidence>
<keyword evidence="7" id="KW-1185">Reference proteome</keyword>
<protein>
    <submittedName>
        <fullName evidence="6">Sugar ABC transporter ATP-binding protein</fullName>
    </submittedName>
</protein>
<keyword evidence="4 6" id="KW-0067">ATP-binding</keyword>
<comment type="caution">
    <text evidence="6">The sequence shown here is derived from an EMBL/GenBank/DDBJ whole genome shotgun (WGS) entry which is preliminary data.</text>
</comment>
<gene>
    <name evidence="6" type="ORF">FYJ60_06265</name>
</gene>
<dbReference type="CDD" id="cd03216">
    <property type="entry name" value="ABC_Carb_Monos_I"/>
    <property type="match status" value="1"/>
</dbReference>
<name>A0A7X2P857_9FIRM</name>
<dbReference type="PANTHER" id="PTHR43790:SF9">
    <property type="entry name" value="GALACTOFURANOSE TRANSPORTER ATP-BINDING PROTEIN YTFR"/>
    <property type="match status" value="1"/>
</dbReference>
<dbReference type="RefSeq" id="WP_154457819.1">
    <property type="nucleotide sequence ID" value="NZ_VUMV01000003.1"/>
</dbReference>
<dbReference type="InterPro" id="IPR003593">
    <property type="entry name" value="AAA+_ATPase"/>
</dbReference>
<dbReference type="SMART" id="SM00382">
    <property type="entry name" value="AAA"/>
    <property type="match status" value="2"/>
</dbReference>
<dbReference type="Pfam" id="PF00005">
    <property type="entry name" value="ABC_tran"/>
    <property type="match status" value="2"/>
</dbReference>
<organism evidence="6 7">
    <name type="scientific">Bilifractor porci</name>
    <dbReference type="NCBI Taxonomy" id="2606636"/>
    <lineage>
        <taxon>Bacteria</taxon>
        <taxon>Bacillati</taxon>
        <taxon>Bacillota</taxon>
        <taxon>Clostridia</taxon>
        <taxon>Lachnospirales</taxon>
        <taxon>Lachnospiraceae</taxon>
        <taxon>Bilifractor</taxon>
    </lineage>
</organism>
<dbReference type="EMBL" id="VUMV01000003">
    <property type="protein sequence ID" value="MST81916.1"/>
    <property type="molecule type" value="Genomic_DNA"/>
</dbReference>
<evidence type="ECO:0000259" key="5">
    <source>
        <dbReference type="PROSITE" id="PS50893"/>
    </source>
</evidence>
<feature type="domain" description="ABC transporter" evidence="5">
    <location>
        <begin position="253"/>
        <end position="496"/>
    </location>
</feature>
<dbReference type="CDD" id="cd03215">
    <property type="entry name" value="ABC_Carb_Monos_II"/>
    <property type="match status" value="1"/>
</dbReference>
<keyword evidence="2" id="KW-0677">Repeat</keyword>
<dbReference type="GO" id="GO:0016887">
    <property type="term" value="F:ATP hydrolysis activity"/>
    <property type="evidence" value="ECO:0007669"/>
    <property type="project" value="InterPro"/>
</dbReference>
<accession>A0A7X2P857</accession>
<dbReference type="AlphaFoldDB" id="A0A7X2P857"/>
<dbReference type="InterPro" id="IPR003439">
    <property type="entry name" value="ABC_transporter-like_ATP-bd"/>
</dbReference>
<dbReference type="InterPro" id="IPR050107">
    <property type="entry name" value="ABC_carbohydrate_import_ATPase"/>
</dbReference>
<evidence type="ECO:0000256" key="4">
    <source>
        <dbReference type="ARBA" id="ARBA00022840"/>
    </source>
</evidence>
<dbReference type="PROSITE" id="PS50893">
    <property type="entry name" value="ABC_TRANSPORTER_2"/>
    <property type="match status" value="2"/>
</dbReference>
<reference evidence="6 7" key="1">
    <citation type="submission" date="2019-08" db="EMBL/GenBank/DDBJ databases">
        <title>In-depth cultivation of the pig gut microbiome towards novel bacterial diversity and tailored functional studies.</title>
        <authorList>
            <person name="Wylensek D."/>
            <person name="Hitch T.C.A."/>
            <person name="Clavel T."/>
        </authorList>
    </citation>
    <scope>NUCLEOTIDE SEQUENCE [LARGE SCALE GENOMIC DNA]</scope>
    <source>
        <strain evidence="6 7">Oil+RF-744-WCA-WT-13</strain>
    </source>
</reference>
<sequence>MGAYIQFKNITKKFGGTTALNQVSFDIREGEIHCLCGENGAGKSTLINLCGGIFQPTEGQIFIGGKPVVIKTVEQSEKLGISIVHQEIPLCLNMTIAENIFLNRKEAVKGLFLDKKYMNDETEKLLKRFQLNLKPTQLVEELSIAEQSIIQIAKAVYYKPKILILDEPTAALTDDQRDVMYTVVRELVKNQKTTVLYVSHRLEECMELGDRATILRDGCFITTRDIKDLTMDDIVTLMVGRKIDRSKKRESYVRDEVLMEVKHFSKKRQFEDVSFQLKKGEILGLAGFVGAGRTEVLTAIFGANRPDSGELYLEGKKVSVKSPADAIRHRISMIPENRRDDGLIASMSVQQNAQMVVLDKIKNGIFLNKKKSDDLMAKMTSDYLIKAGDPSNPIFTLSGGNQQKVVIARWIANHPSILLCDEPTRGIDVGAKDEIYGILRKIASKGIGIVIVSSELPELISLCDRILVMHEGKITGEVSGDEATEAGIMRYAAALKDDYRYADE</sequence>
<dbReference type="PANTHER" id="PTHR43790">
    <property type="entry name" value="CARBOHYDRATE TRANSPORT ATP-BINDING PROTEIN MG119-RELATED"/>
    <property type="match status" value="1"/>
</dbReference>
<dbReference type="Gene3D" id="3.40.50.300">
    <property type="entry name" value="P-loop containing nucleotide triphosphate hydrolases"/>
    <property type="match status" value="2"/>
</dbReference>
<dbReference type="Proteomes" id="UP000466864">
    <property type="component" value="Unassembled WGS sequence"/>
</dbReference>
<dbReference type="SUPFAM" id="SSF52540">
    <property type="entry name" value="P-loop containing nucleoside triphosphate hydrolases"/>
    <property type="match status" value="2"/>
</dbReference>
<evidence type="ECO:0000313" key="6">
    <source>
        <dbReference type="EMBL" id="MST81916.1"/>
    </source>
</evidence>
<keyword evidence="3" id="KW-0547">Nucleotide-binding</keyword>
<keyword evidence="1" id="KW-0813">Transport</keyword>
<dbReference type="PROSITE" id="PS00211">
    <property type="entry name" value="ABC_TRANSPORTER_1"/>
    <property type="match status" value="1"/>
</dbReference>
<evidence type="ECO:0000256" key="2">
    <source>
        <dbReference type="ARBA" id="ARBA00022737"/>
    </source>
</evidence>
<dbReference type="GO" id="GO:0005524">
    <property type="term" value="F:ATP binding"/>
    <property type="evidence" value="ECO:0007669"/>
    <property type="project" value="UniProtKB-KW"/>
</dbReference>
<dbReference type="InterPro" id="IPR017871">
    <property type="entry name" value="ABC_transporter-like_CS"/>
</dbReference>